<keyword evidence="2" id="KW-1185">Reference proteome</keyword>
<evidence type="ECO:0000313" key="2">
    <source>
        <dbReference type="Proteomes" id="UP001163321"/>
    </source>
</evidence>
<name>A0ACC0W2J6_9STRA</name>
<sequence>MHSITGPAPKTALPSGLKRKVETAAPTLPTTHATHRTYHGKCQYKTGKCFNERTLKRNGDAHSLCEEHRIKQNLIQRRSDRKYQTVHAIRRRERSQRRAVLKKQVSMAVAQQLFYEHHQQKTLGIPVPPHHPLHVLSTTLHPELVPVPSSAPPIHVPKASSSAFFMECPSGTTSPLYLSFQLQQQQQPQDADVVHATPTKQTIASTTSSGKKDEATPTGIDDFRVHSFVDLSVPPTRTPPASLCAIKDTQGVSESRLGDPFGYMPISSCEKEAWTDDDIAFLQTILLS</sequence>
<accession>A0ACC0W2J6</accession>
<gene>
    <name evidence="1" type="ORF">PsorP6_006697</name>
</gene>
<protein>
    <submittedName>
        <fullName evidence="1">Uncharacterized protein</fullName>
    </submittedName>
</protein>
<dbReference type="Proteomes" id="UP001163321">
    <property type="component" value="Chromosome 4"/>
</dbReference>
<reference evidence="1 2" key="1">
    <citation type="journal article" date="2022" name="bioRxiv">
        <title>The genome of the oomycete Peronosclerospora sorghi, a cosmopolitan pathogen of maize and sorghum, is inflated with dispersed pseudogenes.</title>
        <authorList>
            <person name="Fletcher K."/>
            <person name="Martin F."/>
            <person name="Isakeit T."/>
            <person name="Cavanaugh K."/>
            <person name="Magill C."/>
            <person name="Michelmore R."/>
        </authorList>
    </citation>
    <scope>NUCLEOTIDE SEQUENCE [LARGE SCALE GENOMIC DNA]</scope>
    <source>
        <strain evidence="1">P6</strain>
    </source>
</reference>
<organism evidence="1 2">
    <name type="scientific">Peronosclerospora sorghi</name>
    <dbReference type="NCBI Taxonomy" id="230839"/>
    <lineage>
        <taxon>Eukaryota</taxon>
        <taxon>Sar</taxon>
        <taxon>Stramenopiles</taxon>
        <taxon>Oomycota</taxon>
        <taxon>Peronosporomycetes</taxon>
        <taxon>Peronosporales</taxon>
        <taxon>Peronosporaceae</taxon>
        <taxon>Peronosclerospora</taxon>
    </lineage>
</organism>
<comment type="caution">
    <text evidence="1">The sequence shown here is derived from an EMBL/GenBank/DDBJ whole genome shotgun (WGS) entry which is preliminary data.</text>
</comment>
<dbReference type="EMBL" id="CM047583">
    <property type="protein sequence ID" value="KAI9912319.1"/>
    <property type="molecule type" value="Genomic_DNA"/>
</dbReference>
<proteinExistence type="predicted"/>
<evidence type="ECO:0000313" key="1">
    <source>
        <dbReference type="EMBL" id="KAI9912319.1"/>
    </source>
</evidence>